<protein>
    <recommendedName>
        <fullName evidence="3">DUF4878 domain-containing protein</fullName>
    </recommendedName>
</protein>
<dbReference type="EMBL" id="CP097463">
    <property type="protein sequence ID" value="WAX59254.1"/>
    <property type="molecule type" value="Genomic_DNA"/>
</dbReference>
<gene>
    <name evidence="1" type="ORF">M6B22_10935</name>
</gene>
<proteinExistence type="predicted"/>
<evidence type="ECO:0008006" key="3">
    <source>
        <dbReference type="Google" id="ProtNLM"/>
    </source>
</evidence>
<name>A0ABY7K3I8_9ACTN</name>
<evidence type="ECO:0000313" key="2">
    <source>
        <dbReference type="Proteomes" id="UP001164693"/>
    </source>
</evidence>
<reference evidence="1" key="1">
    <citation type="submission" date="2022-05" db="EMBL/GenBank/DDBJ databases">
        <title>Jatrophihabitans sp. SB3-54 whole genome sequence.</title>
        <authorList>
            <person name="Suh M.K."/>
            <person name="Eom M.K."/>
            <person name="Kim J.S."/>
            <person name="Kim H.S."/>
            <person name="Do H.E."/>
            <person name="Shin Y.K."/>
            <person name="Lee J.-S."/>
        </authorList>
    </citation>
    <scope>NUCLEOTIDE SEQUENCE</scope>
    <source>
        <strain evidence="1">SB3-54</strain>
    </source>
</reference>
<dbReference type="RefSeq" id="WP_269445796.1">
    <property type="nucleotide sequence ID" value="NZ_CP097463.1"/>
</dbReference>
<evidence type="ECO:0000313" key="1">
    <source>
        <dbReference type="EMBL" id="WAX59254.1"/>
    </source>
</evidence>
<dbReference type="Proteomes" id="UP001164693">
    <property type="component" value="Chromosome"/>
</dbReference>
<keyword evidence="2" id="KW-1185">Reference proteome</keyword>
<sequence>MVAHRVRRHRGAFWAAVLLSVLALGGGTAVAYQAYRSTAGPDGAVRGYLAALADSDAPAALAFGDLPAGPHTLLTDAVLREQQRIAPIRRVQVVSVDQAGNQAQVAVRYRLEFATGVQIVNDTVAVHRRGHAWRLDRTAVATDLHLAQAADRATVLGAAVPDGTVLAFPGAVPIRFDTPYLQLVPQSASVSFARPNAGQGRVEVSEAGRKAVGAALEKALRGCLAAGKAADPVCPLPSDRFVPGSLSGRITGSAAGSMNLDVEDAAAGAIEITGSVPFTGSYRELTFDNLDVHKQGTLQLPLASAAYPVSPIVIRWKAGT</sequence>
<accession>A0ABY7K3I8</accession>
<organism evidence="1 2">
    <name type="scientific">Jatrophihabitans cynanchi</name>
    <dbReference type="NCBI Taxonomy" id="2944128"/>
    <lineage>
        <taxon>Bacteria</taxon>
        <taxon>Bacillati</taxon>
        <taxon>Actinomycetota</taxon>
        <taxon>Actinomycetes</taxon>
        <taxon>Jatrophihabitantales</taxon>
        <taxon>Jatrophihabitantaceae</taxon>
        <taxon>Jatrophihabitans</taxon>
    </lineage>
</organism>